<feature type="region of interest" description="Disordered" evidence="1">
    <location>
        <begin position="435"/>
        <end position="523"/>
    </location>
</feature>
<feature type="compositionally biased region" description="Polar residues" evidence="1">
    <location>
        <begin position="498"/>
        <end position="517"/>
    </location>
</feature>
<feature type="compositionally biased region" description="Basic and acidic residues" evidence="1">
    <location>
        <begin position="450"/>
        <end position="462"/>
    </location>
</feature>
<dbReference type="EMBL" id="KZ819603">
    <property type="protein sequence ID" value="PWN35154.1"/>
    <property type="molecule type" value="Genomic_DNA"/>
</dbReference>
<dbReference type="InParanoid" id="A0A316VCW7"/>
<gene>
    <name evidence="3" type="ORF">FA14DRAFT_184475</name>
</gene>
<dbReference type="OrthoDB" id="3350153at2759"/>
<dbReference type="STRING" id="1280837.A0A316VCW7"/>
<sequence>MQSKGHTLIDMLHRMLALLTSFSGFVYLVHASLEFTTSIAQECTPLNVTWKPDKDAFPYSVYFMVIGASPQSWRIESDYQLNASELTFQYTLPKVGTVFQKFMIAVVDSKGNGNTSALITPNNSSTSTSECTEYSTSNLKVKEGSKAYVIASQCSMMVYKPTGPFTGAGPFSYSLVPELGLPFTINIPKSAQRNASNFHYENIMHVENGTRYYQFMSVGDGGGSTLSAVIVNQNQSCLRDDNKRPDLSTTHLLPVGSLLASFQNLPGAIAPPTGDIIVKQPDNGKRNLKSLLGGILGTLFGLLLLLLISYKVYRTIQKKRQLFHRMENAQFVDSRESILEESPSSNQQSILISPFPYESDEIFHGEPGNGTHHNAIGLRSMSRKKKWNDLGSSLGGRLSGLRHVPRSEKTRSGSKYGISLANLTNDASEALLAPLQSPGDQLGSSQYEKIGSREGDDAEKSLSPRHSNITFPTTNPIGLVDVLDKNSSSPAETKRSLLNDSSPTPNAPTQNTNMMSTHDNHESRAKSYTFMRESNESAQTLKSRFKECFDIESVDEGALSRILDA</sequence>
<evidence type="ECO:0000256" key="1">
    <source>
        <dbReference type="SAM" id="MobiDB-lite"/>
    </source>
</evidence>
<keyword evidence="2" id="KW-1133">Transmembrane helix</keyword>
<keyword evidence="2" id="KW-0472">Membrane</keyword>
<reference evidence="3 4" key="1">
    <citation type="journal article" date="2018" name="Mol. Biol. Evol.">
        <title>Broad Genomic Sampling Reveals a Smut Pathogenic Ancestry of the Fungal Clade Ustilaginomycotina.</title>
        <authorList>
            <person name="Kijpornyongpan T."/>
            <person name="Mondo S.J."/>
            <person name="Barry K."/>
            <person name="Sandor L."/>
            <person name="Lee J."/>
            <person name="Lipzen A."/>
            <person name="Pangilinan J."/>
            <person name="LaButti K."/>
            <person name="Hainaut M."/>
            <person name="Henrissat B."/>
            <person name="Grigoriev I.V."/>
            <person name="Spatafora J.W."/>
            <person name="Aime M.C."/>
        </authorList>
    </citation>
    <scope>NUCLEOTIDE SEQUENCE [LARGE SCALE GENOMIC DNA]</scope>
    <source>
        <strain evidence="3 4">MCA 3882</strain>
    </source>
</reference>
<evidence type="ECO:0000313" key="4">
    <source>
        <dbReference type="Proteomes" id="UP000245771"/>
    </source>
</evidence>
<accession>A0A316VCW7</accession>
<proteinExistence type="predicted"/>
<protein>
    <submittedName>
        <fullName evidence="3">Uncharacterized protein</fullName>
    </submittedName>
</protein>
<feature type="compositionally biased region" description="Polar residues" evidence="1">
    <location>
        <begin position="438"/>
        <end position="447"/>
    </location>
</feature>
<organism evidence="3 4">
    <name type="scientific">Meira miltonrushii</name>
    <dbReference type="NCBI Taxonomy" id="1280837"/>
    <lineage>
        <taxon>Eukaryota</taxon>
        <taxon>Fungi</taxon>
        <taxon>Dikarya</taxon>
        <taxon>Basidiomycota</taxon>
        <taxon>Ustilaginomycotina</taxon>
        <taxon>Exobasidiomycetes</taxon>
        <taxon>Exobasidiales</taxon>
        <taxon>Brachybasidiaceae</taxon>
        <taxon>Meira</taxon>
    </lineage>
</organism>
<dbReference type="RefSeq" id="XP_025355456.1">
    <property type="nucleotide sequence ID" value="XM_025501391.1"/>
</dbReference>
<dbReference type="AlphaFoldDB" id="A0A316VCW7"/>
<evidence type="ECO:0000256" key="2">
    <source>
        <dbReference type="SAM" id="Phobius"/>
    </source>
</evidence>
<dbReference type="GeneID" id="37023172"/>
<feature type="transmembrane region" description="Helical" evidence="2">
    <location>
        <begin position="291"/>
        <end position="313"/>
    </location>
</feature>
<name>A0A316VCW7_9BASI</name>
<dbReference type="Proteomes" id="UP000245771">
    <property type="component" value="Unassembled WGS sequence"/>
</dbReference>
<evidence type="ECO:0000313" key="3">
    <source>
        <dbReference type="EMBL" id="PWN35154.1"/>
    </source>
</evidence>
<keyword evidence="4" id="KW-1185">Reference proteome</keyword>
<feature type="compositionally biased region" description="Polar residues" evidence="1">
    <location>
        <begin position="464"/>
        <end position="476"/>
    </location>
</feature>
<keyword evidence="2" id="KW-0812">Transmembrane</keyword>